<organism evidence="1 2">
    <name type="scientific">Termitidicoccus mucosus</name>
    <dbReference type="NCBI Taxonomy" id="1184151"/>
    <lineage>
        <taxon>Bacteria</taxon>
        <taxon>Pseudomonadati</taxon>
        <taxon>Verrucomicrobiota</taxon>
        <taxon>Opitutia</taxon>
        <taxon>Opitutales</taxon>
        <taxon>Opitutaceae</taxon>
        <taxon>Termitidicoccus</taxon>
    </lineage>
</organism>
<dbReference type="Proteomes" id="UP000078486">
    <property type="component" value="Unassembled WGS sequence"/>
</dbReference>
<dbReference type="InterPro" id="IPR016024">
    <property type="entry name" value="ARM-type_fold"/>
</dbReference>
<comment type="caution">
    <text evidence="1">The sequence shown here is derived from an EMBL/GenBank/DDBJ whole genome shotgun (WGS) entry which is preliminary data.</text>
</comment>
<keyword evidence="2" id="KW-1185">Reference proteome</keyword>
<evidence type="ECO:0000313" key="1">
    <source>
        <dbReference type="EMBL" id="OAM90669.1"/>
    </source>
</evidence>
<dbReference type="RefSeq" id="WP_068769472.1">
    <property type="nucleotide sequence ID" value="NZ_CP109796.1"/>
</dbReference>
<dbReference type="Pfam" id="PF08713">
    <property type="entry name" value="DNA_alkylation"/>
    <property type="match status" value="1"/>
</dbReference>
<name>A0A178IN98_9BACT</name>
<reference evidence="1 2" key="1">
    <citation type="submission" date="2016-01" db="EMBL/GenBank/DDBJ databases">
        <title>High potential of lignocellulose degradation of a new Verrucomicrobia species.</title>
        <authorList>
            <person name="Wang Y."/>
            <person name="Shi Y."/>
            <person name="Qiu Z."/>
            <person name="Liu S."/>
            <person name="Yang H."/>
        </authorList>
    </citation>
    <scope>NUCLEOTIDE SEQUENCE [LARGE SCALE GENOMIC DNA]</scope>
    <source>
        <strain evidence="1 2">TSB47</strain>
    </source>
</reference>
<sequence>MADDHASDDSDSTKNPALKDTLFDAGRFRTVAREAARLAPRFDANKFLAFSLDGLDRLSLMQRLRRMTEALRATLPQDFRKALGILKKLAPRTGPGFAALVWPDFVAQYGHGRGDFEVSMDALKFFTTFGSSEFAVREFLRRDLRRTLAVMEAWSRDGDEAVRRLASEGCRPRLPWSFRLEALVADPSPVAPILENLRSDPSLYVRKSVGNHLNDITKDHPEWVLRRIAGWPLEDPHTAWIVKRALRTLIKKGDRQALAVVGAGEKPRVRISGFLVEPPSVRLGGRVAFSFRLESAARKAQRLVVDYAVHYVKKGGGTSAKVFKLKEFTLAAGAAAEIAKSQSIQNFTTRTHHPGRHVIDVLVNGERLAGGWFDLLR</sequence>
<dbReference type="OrthoDB" id="9797162at2"/>
<gene>
    <name evidence="1" type="ORF">AW736_07035</name>
</gene>
<evidence type="ECO:0000313" key="2">
    <source>
        <dbReference type="Proteomes" id="UP000078486"/>
    </source>
</evidence>
<dbReference type="SUPFAM" id="SSF48371">
    <property type="entry name" value="ARM repeat"/>
    <property type="match status" value="1"/>
</dbReference>
<dbReference type="InterPro" id="IPR014825">
    <property type="entry name" value="DNA_alkylation"/>
</dbReference>
<accession>A0A178IN98</accession>
<proteinExistence type="predicted"/>
<protein>
    <submittedName>
        <fullName evidence="1">DNA alkylation repair protein</fullName>
    </submittedName>
</protein>
<dbReference type="Gene3D" id="1.25.40.290">
    <property type="entry name" value="ARM repeat domains"/>
    <property type="match status" value="1"/>
</dbReference>
<dbReference type="EMBL" id="LRRQ01000053">
    <property type="protein sequence ID" value="OAM90669.1"/>
    <property type="molecule type" value="Genomic_DNA"/>
</dbReference>
<dbReference type="AlphaFoldDB" id="A0A178IN98"/>